<dbReference type="RefSeq" id="WP_235291855.1">
    <property type="nucleotide sequence ID" value="NZ_BSOH01000027.1"/>
</dbReference>
<dbReference type="SUPFAM" id="SSF56281">
    <property type="entry name" value="Metallo-hydrolase/oxidoreductase"/>
    <property type="match status" value="1"/>
</dbReference>
<dbReference type="CDD" id="cd16282">
    <property type="entry name" value="metallo-hydrolase-like_MBL-fold"/>
    <property type="match status" value="1"/>
</dbReference>
<name>A0AA37SSV7_9BACT</name>
<evidence type="ECO:0000313" key="3">
    <source>
        <dbReference type="EMBL" id="GLR19447.1"/>
    </source>
</evidence>
<accession>A0AA37SSV7</accession>
<dbReference type="SMART" id="SM00849">
    <property type="entry name" value="Lactamase_B"/>
    <property type="match status" value="1"/>
</dbReference>
<gene>
    <name evidence="3" type="ORF">GCM10007940_40630</name>
</gene>
<dbReference type="InterPro" id="IPR050855">
    <property type="entry name" value="NDM-1-like"/>
</dbReference>
<reference evidence="3" key="1">
    <citation type="journal article" date="2014" name="Int. J. Syst. Evol. Microbiol.">
        <title>Complete genome sequence of Corynebacterium casei LMG S-19264T (=DSM 44701T), isolated from a smear-ripened cheese.</title>
        <authorList>
            <consortium name="US DOE Joint Genome Institute (JGI-PGF)"/>
            <person name="Walter F."/>
            <person name="Albersmeier A."/>
            <person name="Kalinowski J."/>
            <person name="Ruckert C."/>
        </authorList>
    </citation>
    <scope>NUCLEOTIDE SEQUENCE</scope>
    <source>
        <strain evidence="3">NBRC 108769</strain>
    </source>
</reference>
<sequence>MKKIILYSILGVLAISLGWLTVDLSPSMRSFIKLRVIEQGPNITYYLGNGGNSGLIIGANEAVLIDTKFGSFSKKLHKSVIKKIGAKKLTIINTHYHTDHTGGNALYDGSAILSGNYGESSWLLENDVNTLPSQWIKTDTTLDLGGISIEIIPVGANHTKQDLFVYIPEENVLFTGDVYSHQTHPVIKEGSEPNIENWENTLKKFANSDRSIEQVVPGHGDLATKTDLYTAAAYFADLNLLSKKAFKRKYKRWYKLPFMATSEKNWIYIQNHNVKNP</sequence>
<organism evidence="3 4">
    <name type="scientific">Portibacter lacus</name>
    <dbReference type="NCBI Taxonomy" id="1099794"/>
    <lineage>
        <taxon>Bacteria</taxon>
        <taxon>Pseudomonadati</taxon>
        <taxon>Bacteroidota</taxon>
        <taxon>Saprospiria</taxon>
        <taxon>Saprospirales</taxon>
        <taxon>Haliscomenobacteraceae</taxon>
        <taxon>Portibacter</taxon>
    </lineage>
</organism>
<evidence type="ECO:0000256" key="1">
    <source>
        <dbReference type="ARBA" id="ARBA00005250"/>
    </source>
</evidence>
<proteinExistence type="inferred from homology"/>
<comment type="similarity">
    <text evidence="1">Belongs to the metallo-beta-lactamase superfamily. Class-B beta-lactamase family.</text>
</comment>
<dbReference type="InterPro" id="IPR036866">
    <property type="entry name" value="RibonucZ/Hydroxyglut_hydro"/>
</dbReference>
<dbReference type="PANTHER" id="PTHR42951">
    <property type="entry name" value="METALLO-BETA-LACTAMASE DOMAIN-CONTAINING"/>
    <property type="match status" value="1"/>
</dbReference>
<evidence type="ECO:0000259" key="2">
    <source>
        <dbReference type="SMART" id="SM00849"/>
    </source>
</evidence>
<dbReference type="AlphaFoldDB" id="A0AA37SSV7"/>
<dbReference type="Proteomes" id="UP001156666">
    <property type="component" value="Unassembled WGS sequence"/>
</dbReference>
<protein>
    <recommendedName>
        <fullName evidence="2">Metallo-beta-lactamase domain-containing protein</fullName>
    </recommendedName>
</protein>
<comment type="caution">
    <text evidence="3">The sequence shown here is derived from an EMBL/GenBank/DDBJ whole genome shotgun (WGS) entry which is preliminary data.</text>
</comment>
<dbReference type="GO" id="GO:0017001">
    <property type="term" value="P:antibiotic catabolic process"/>
    <property type="evidence" value="ECO:0007669"/>
    <property type="project" value="UniProtKB-ARBA"/>
</dbReference>
<dbReference type="PANTHER" id="PTHR42951:SF4">
    <property type="entry name" value="ACYL-COENZYME A THIOESTERASE MBLAC2"/>
    <property type="match status" value="1"/>
</dbReference>
<dbReference type="Gene3D" id="3.60.15.10">
    <property type="entry name" value="Ribonuclease Z/Hydroxyacylglutathione hydrolase-like"/>
    <property type="match status" value="1"/>
</dbReference>
<dbReference type="EMBL" id="BSOH01000027">
    <property type="protein sequence ID" value="GLR19447.1"/>
    <property type="molecule type" value="Genomic_DNA"/>
</dbReference>
<dbReference type="InterPro" id="IPR001279">
    <property type="entry name" value="Metallo-B-lactamas"/>
</dbReference>
<feature type="domain" description="Metallo-beta-lactamase" evidence="2">
    <location>
        <begin position="50"/>
        <end position="219"/>
    </location>
</feature>
<reference evidence="3" key="2">
    <citation type="submission" date="2023-01" db="EMBL/GenBank/DDBJ databases">
        <title>Draft genome sequence of Portibacter lacus strain NBRC 108769.</title>
        <authorList>
            <person name="Sun Q."/>
            <person name="Mori K."/>
        </authorList>
    </citation>
    <scope>NUCLEOTIDE SEQUENCE</scope>
    <source>
        <strain evidence="3">NBRC 108769</strain>
    </source>
</reference>
<dbReference type="Pfam" id="PF00753">
    <property type="entry name" value="Lactamase_B"/>
    <property type="match status" value="1"/>
</dbReference>
<evidence type="ECO:0000313" key="4">
    <source>
        <dbReference type="Proteomes" id="UP001156666"/>
    </source>
</evidence>
<keyword evidence="4" id="KW-1185">Reference proteome</keyword>